<dbReference type="EMBL" id="PEYE01000039">
    <property type="protein sequence ID" value="PIS38666.1"/>
    <property type="molecule type" value="Genomic_DNA"/>
</dbReference>
<dbReference type="GO" id="GO:0006354">
    <property type="term" value="P:DNA-templated transcription elongation"/>
    <property type="evidence" value="ECO:0007669"/>
    <property type="project" value="TreeGrafter"/>
</dbReference>
<evidence type="ECO:0000256" key="2">
    <source>
        <dbReference type="ARBA" id="ARBA00023163"/>
    </source>
</evidence>
<protein>
    <recommendedName>
        <fullName evidence="7">Transcription elongation factor GreA</fullName>
    </recommendedName>
</protein>
<dbReference type="Gene3D" id="1.10.287.180">
    <property type="entry name" value="Transcription elongation factor, GreA/GreB, N-terminal domain"/>
    <property type="match status" value="1"/>
</dbReference>
<evidence type="ECO:0000313" key="6">
    <source>
        <dbReference type="Proteomes" id="UP000229390"/>
    </source>
</evidence>
<dbReference type="Pfam" id="PF03449">
    <property type="entry name" value="GreA_GreB_N"/>
    <property type="match status" value="1"/>
</dbReference>
<evidence type="ECO:0000259" key="4">
    <source>
        <dbReference type="Pfam" id="PF03449"/>
    </source>
</evidence>
<accession>A0A2M6T0P5</accession>
<dbReference type="InterPro" id="IPR036953">
    <property type="entry name" value="GreA/GreB_C_sf"/>
</dbReference>
<proteinExistence type="predicted"/>
<dbReference type="InterPro" id="IPR023459">
    <property type="entry name" value="Tscrpt_elong_fac_GreA/B_fam"/>
</dbReference>
<dbReference type="InterPro" id="IPR022691">
    <property type="entry name" value="Tscrpt_elong_fac_GreA/B_N"/>
</dbReference>
<dbReference type="SUPFAM" id="SSF54534">
    <property type="entry name" value="FKBP-like"/>
    <property type="match status" value="1"/>
</dbReference>
<evidence type="ECO:0000259" key="3">
    <source>
        <dbReference type="Pfam" id="PF01272"/>
    </source>
</evidence>
<organism evidence="5 6">
    <name type="scientific">Candidatus Nealsonbacteria bacterium CG08_land_8_20_14_0_20_43_11</name>
    <dbReference type="NCBI Taxonomy" id="1974706"/>
    <lineage>
        <taxon>Bacteria</taxon>
        <taxon>Candidatus Nealsoniibacteriota</taxon>
    </lineage>
</organism>
<evidence type="ECO:0008006" key="7">
    <source>
        <dbReference type="Google" id="ProtNLM"/>
    </source>
</evidence>
<dbReference type="Gene3D" id="3.10.50.30">
    <property type="entry name" value="Transcription elongation factor, GreA/GreB, C-terminal domain"/>
    <property type="match status" value="1"/>
</dbReference>
<dbReference type="PANTHER" id="PTHR30437">
    <property type="entry name" value="TRANSCRIPTION ELONGATION FACTOR GREA"/>
    <property type="match status" value="1"/>
</dbReference>
<reference evidence="6" key="1">
    <citation type="submission" date="2017-09" db="EMBL/GenBank/DDBJ databases">
        <title>Depth-based differentiation of microbial function through sediment-hosted aquifers and enrichment of novel symbionts in the deep terrestrial subsurface.</title>
        <authorList>
            <person name="Probst A.J."/>
            <person name="Ladd B."/>
            <person name="Jarett J.K."/>
            <person name="Geller-Mcgrath D.E."/>
            <person name="Sieber C.M.K."/>
            <person name="Emerson J.B."/>
            <person name="Anantharaman K."/>
            <person name="Thomas B.C."/>
            <person name="Malmstrom R."/>
            <person name="Stieglmeier M."/>
            <person name="Klingl A."/>
            <person name="Woyke T."/>
            <person name="Ryan C.M."/>
            <person name="Banfield J.F."/>
        </authorList>
    </citation>
    <scope>NUCLEOTIDE SEQUENCE [LARGE SCALE GENOMIC DNA]</scope>
</reference>
<feature type="domain" description="Transcription elongation factor GreA/GreB C-terminal" evidence="3">
    <location>
        <begin position="84"/>
        <end position="155"/>
    </location>
</feature>
<dbReference type="Pfam" id="PF01272">
    <property type="entry name" value="GreA_GreB"/>
    <property type="match status" value="1"/>
</dbReference>
<evidence type="ECO:0000313" key="5">
    <source>
        <dbReference type="EMBL" id="PIS38666.1"/>
    </source>
</evidence>
<evidence type="ECO:0000256" key="1">
    <source>
        <dbReference type="ARBA" id="ARBA00023015"/>
    </source>
</evidence>
<dbReference type="InterPro" id="IPR001437">
    <property type="entry name" value="Tscrpt_elong_fac_GreA/B_C"/>
</dbReference>
<feature type="domain" description="Transcription elongation factor GreA/GreB N-terminal" evidence="4">
    <location>
        <begin position="7"/>
        <end position="75"/>
    </location>
</feature>
<comment type="caution">
    <text evidence="5">The sequence shown here is derived from an EMBL/GenBank/DDBJ whole genome shotgun (WGS) entry which is preliminary data.</text>
</comment>
<dbReference type="GO" id="GO:0003677">
    <property type="term" value="F:DNA binding"/>
    <property type="evidence" value="ECO:0007669"/>
    <property type="project" value="InterPro"/>
</dbReference>
<dbReference type="PIRSF" id="PIRSF006092">
    <property type="entry name" value="GreA_GreB"/>
    <property type="match status" value="1"/>
</dbReference>
<keyword evidence="2" id="KW-0804">Transcription</keyword>
<keyword evidence="1" id="KW-0805">Transcription regulation</keyword>
<name>A0A2M6T0P5_9BACT</name>
<dbReference type="AlphaFoldDB" id="A0A2M6T0P5"/>
<dbReference type="PANTHER" id="PTHR30437:SF4">
    <property type="entry name" value="TRANSCRIPTION ELONGATION FACTOR GREA"/>
    <property type="match status" value="1"/>
</dbReference>
<dbReference type="Proteomes" id="UP000229390">
    <property type="component" value="Unassembled WGS sequence"/>
</dbReference>
<dbReference type="GO" id="GO:0032784">
    <property type="term" value="P:regulation of DNA-templated transcription elongation"/>
    <property type="evidence" value="ECO:0007669"/>
    <property type="project" value="InterPro"/>
</dbReference>
<sequence>MIEGKKIYLTQEGLERLKNEARNLGEFKLLKTKNEVPKILQSEDLNPEYLSFQEDLSLLEARLADLGYIIKNAEVIKMPPKEKQNIISLGATVVVEVDGQEDEFEIVGSLEANPSIGRISNESPVGKALLGHEVREEIVISSPVKTVYKIKDIKYHVA</sequence>
<dbReference type="InterPro" id="IPR036805">
    <property type="entry name" value="Tscrpt_elong_fac_GreA/B_N_sf"/>
</dbReference>
<gene>
    <name evidence="5" type="ORF">COT34_02445</name>
</gene>
<dbReference type="GO" id="GO:0070063">
    <property type="term" value="F:RNA polymerase binding"/>
    <property type="evidence" value="ECO:0007669"/>
    <property type="project" value="InterPro"/>
</dbReference>
<dbReference type="SUPFAM" id="SSF46557">
    <property type="entry name" value="GreA transcript cleavage protein, N-terminal domain"/>
    <property type="match status" value="1"/>
</dbReference>